<dbReference type="Pfam" id="PF00903">
    <property type="entry name" value="Glyoxalase"/>
    <property type="match status" value="1"/>
</dbReference>
<protein>
    <submittedName>
        <fullName evidence="2">Glyoxalase</fullName>
    </submittedName>
</protein>
<evidence type="ECO:0000313" key="2">
    <source>
        <dbReference type="EMBL" id="GCE06687.1"/>
    </source>
</evidence>
<dbReference type="AlphaFoldDB" id="A0A401ZIL4"/>
<gene>
    <name evidence="2" type="ORF">KDAU_40160</name>
</gene>
<evidence type="ECO:0000259" key="1">
    <source>
        <dbReference type="PROSITE" id="PS51819"/>
    </source>
</evidence>
<dbReference type="OrthoDB" id="1270449at2"/>
<accession>A0A401ZIL4</accession>
<comment type="caution">
    <text evidence="2">The sequence shown here is derived from an EMBL/GenBank/DDBJ whole genome shotgun (WGS) entry which is preliminary data.</text>
</comment>
<dbReference type="RefSeq" id="WP_126597610.1">
    <property type="nucleotide sequence ID" value="NZ_BIFQ01000001.1"/>
</dbReference>
<dbReference type="Proteomes" id="UP000287224">
    <property type="component" value="Unassembled WGS sequence"/>
</dbReference>
<dbReference type="InterPro" id="IPR029068">
    <property type="entry name" value="Glyas_Bleomycin-R_OHBP_Dase"/>
</dbReference>
<dbReference type="EMBL" id="BIFQ01000001">
    <property type="protein sequence ID" value="GCE06687.1"/>
    <property type="molecule type" value="Genomic_DNA"/>
</dbReference>
<dbReference type="PROSITE" id="PS51819">
    <property type="entry name" value="VOC"/>
    <property type="match status" value="1"/>
</dbReference>
<reference evidence="3" key="1">
    <citation type="submission" date="2018-12" db="EMBL/GenBank/DDBJ databases">
        <title>Tengunoibacter tsumagoiensis gen. nov., sp. nov., Dictyobacter kobayashii sp. nov., D. alpinus sp. nov., and D. joshuensis sp. nov. and description of Dictyobacteraceae fam. nov. within the order Ktedonobacterales isolated from Tengu-no-mugimeshi.</title>
        <authorList>
            <person name="Wang C.M."/>
            <person name="Zheng Y."/>
            <person name="Sakai Y."/>
            <person name="Toyoda A."/>
            <person name="Minakuchi Y."/>
            <person name="Abe K."/>
            <person name="Yokota A."/>
            <person name="Yabe S."/>
        </authorList>
    </citation>
    <scope>NUCLEOTIDE SEQUENCE [LARGE SCALE GENOMIC DNA]</scope>
    <source>
        <strain evidence="3">S-27</strain>
    </source>
</reference>
<dbReference type="PANTHER" id="PTHR36113:SF3">
    <property type="entry name" value="SLL5075 PROTEIN"/>
    <property type="match status" value="1"/>
</dbReference>
<dbReference type="PANTHER" id="PTHR36113">
    <property type="entry name" value="LYASE, PUTATIVE-RELATED-RELATED"/>
    <property type="match status" value="1"/>
</dbReference>
<dbReference type="InterPro" id="IPR004360">
    <property type="entry name" value="Glyas_Fos-R_dOase_dom"/>
</dbReference>
<feature type="domain" description="VOC" evidence="1">
    <location>
        <begin position="2"/>
        <end position="120"/>
    </location>
</feature>
<keyword evidence="3" id="KW-1185">Reference proteome</keyword>
<name>A0A401ZIL4_9CHLR</name>
<dbReference type="InterPro" id="IPR037523">
    <property type="entry name" value="VOC_core"/>
</dbReference>
<organism evidence="2 3">
    <name type="scientific">Dictyobacter aurantiacus</name>
    <dbReference type="NCBI Taxonomy" id="1936993"/>
    <lineage>
        <taxon>Bacteria</taxon>
        <taxon>Bacillati</taxon>
        <taxon>Chloroflexota</taxon>
        <taxon>Ktedonobacteria</taxon>
        <taxon>Ktedonobacterales</taxon>
        <taxon>Dictyobacteraceae</taxon>
        <taxon>Dictyobacter</taxon>
    </lineage>
</organism>
<proteinExistence type="predicted"/>
<dbReference type="SUPFAM" id="SSF54593">
    <property type="entry name" value="Glyoxalase/Bleomycin resistance protein/Dihydroxybiphenyl dioxygenase"/>
    <property type="match status" value="1"/>
</dbReference>
<dbReference type="Gene3D" id="3.10.180.10">
    <property type="entry name" value="2,3-Dihydroxybiphenyl 1,2-Dioxygenase, domain 1"/>
    <property type="match status" value="1"/>
</dbReference>
<evidence type="ECO:0000313" key="3">
    <source>
        <dbReference type="Proteomes" id="UP000287224"/>
    </source>
</evidence>
<dbReference type="CDD" id="cd06587">
    <property type="entry name" value="VOC"/>
    <property type="match status" value="1"/>
</dbReference>
<dbReference type="InterPro" id="IPR051332">
    <property type="entry name" value="Fosfomycin_Res_Enzymes"/>
</dbReference>
<sequence length="121" mass="13836">MRLNHINLCVDDLVMARDFFQNYFDFRLQEQKGDAVAVMDDGHGFLLVLSNMHAFKSEVKPYPENFHLGFILETSDQVDQAYDRLAAAGLPLPQQPKKVRGSYGFYFTALNDILFEVSCPL</sequence>